<dbReference type="AlphaFoldDB" id="A0A5S5BSP9"/>
<keyword evidence="3" id="KW-1185">Reference proteome</keyword>
<comment type="caution">
    <text evidence="2">The sequence shown here is derived from an EMBL/GenBank/DDBJ whole genome shotgun (WGS) entry which is preliminary data.</text>
</comment>
<evidence type="ECO:0000313" key="2">
    <source>
        <dbReference type="EMBL" id="TYP70195.1"/>
    </source>
</evidence>
<evidence type="ECO:0000256" key="1">
    <source>
        <dbReference type="SAM" id="Phobius"/>
    </source>
</evidence>
<sequence length="41" mass="4642">MRYAGNFGVGLIWGSVLSALLWMSFIGWIQLISSSFDLYLK</sequence>
<accession>A0A5S5BSP9</accession>
<dbReference type="RefSeq" id="WP_281288249.1">
    <property type="nucleotide sequence ID" value="NZ_VNHS01000012.1"/>
</dbReference>
<gene>
    <name evidence="2" type="ORF">BCM02_112175</name>
</gene>
<evidence type="ECO:0000313" key="3">
    <source>
        <dbReference type="Proteomes" id="UP000323257"/>
    </source>
</evidence>
<feature type="transmembrane region" description="Helical" evidence="1">
    <location>
        <begin position="7"/>
        <end position="31"/>
    </location>
</feature>
<keyword evidence="1" id="KW-0812">Transmembrane</keyword>
<keyword evidence="1" id="KW-1133">Transmembrane helix</keyword>
<organism evidence="2 3">
    <name type="scientific">Paenibacillus methanolicus</name>
    <dbReference type="NCBI Taxonomy" id="582686"/>
    <lineage>
        <taxon>Bacteria</taxon>
        <taxon>Bacillati</taxon>
        <taxon>Bacillota</taxon>
        <taxon>Bacilli</taxon>
        <taxon>Bacillales</taxon>
        <taxon>Paenibacillaceae</taxon>
        <taxon>Paenibacillus</taxon>
    </lineage>
</organism>
<reference evidence="2 3" key="1">
    <citation type="submission" date="2019-07" db="EMBL/GenBank/DDBJ databases">
        <title>Genomic Encyclopedia of Type Strains, Phase III (KMG-III): the genomes of soil and plant-associated and newly described type strains.</title>
        <authorList>
            <person name="Whitman W."/>
        </authorList>
    </citation>
    <scope>NUCLEOTIDE SEQUENCE [LARGE SCALE GENOMIC DNA]</scope>
    <source>
        <strain evidence="2 3">BL24</strain>
    </source>
</reference>
<dbReference type="EMBL" id="VNHS01000012">
    <property type="protein sequence ID" value="TYP70195.1"/>
    <property type="molecule type" value="Genomic_DNA"/>
</dbReference>
<name>A0A5S5BSP9_9BACL</name>
<keyword evidence="1" id="KW-0472">Membrane</keyword>
<protein>
    <submittedName>
        <fullName evidence="2">Uncharacterized protein</fullName>
    </submittedName>
</protein>
<dbReference type="Proteomes" id="UP000323257">
    <property type="component" value="Unassembled WGS sequence"/>
</dbReference>
<proteinExistence type="predicted"/>